<feature type="compositionally biased region" description="Polar residues" evidence="1">
    <location>
        <begin position="110"/>
        <end position="121"/>
    </location>
</feature>
<gene>
    <name evidence="3" type="ORF">PSYICH_LOCUS14773</name>
</gene>
<feature type="transmembrane region" description="Helical" evidence="2">
    <location>
        <begin position="474"/>
        <end position="495"/>
    </location>
</feature>
<evidence type="ECO:0000313" key="4">
    <source>
        <dbReference type="Proteomes" id="UP001153636"/>
    </source>
</evidence>
<protein>
    <submittedName>
        <fullName evidence="3">Uncharacterized protein</fullName>
    </submittedName>
</protein>
<dbReference type="Proteomes" id="UP001153636">
    <property type="component" value="Chromosome 8"/>
</dbReference>
<reference evidence="3" key="1">
    <citation type="submission" date="2022-01" db="EMBL/GenBank/DDBJ databases">
        <authorList>
            <person name="King R."/>
        </authorList>
    </citation>
    <scope>NUCLEOTIDE SEQUENCE</scope>
</reference>
<feature type="region of interest" description="Disordered" evidence="1">
    <location>
        <begin position="163"/>
        <end position="182"/>
    </location>
</feature>
<name>A0A9P0DC40_9CUCU</name>
<feature type="region of interest" description="Disordered" evidence="1">
    <location>
        <begin position="304"/>
        <end position="344"/>
    </location>
</feature>
<feature type="compositionally biased region" description="Low complexity" evidence="1">
    <location>
        <begin position="335"/>
        <end position="344"/>
    </location>
</feature>
<feature type="compositionally biased region" description="Low complexity" evidence="1">
    <location>
        <begin position="304"/>
        <end position="325"/>
    </location>
</feature>
<evidence type="ECO:0000256" key="1">
    <source>
        <dbReference type="SAM" id="MobiDB-lite"/>
    </source>
</evidence>
<feature type="region of interest" description="Disordered" evidence="1">
    <location>
        <begin position="11"/>
        <end position="31"/>
    </location>
</feature>
<keyword evidence="2" id="KW-0472">Membrane</keyword>
<dbReference type="OrthoDB" id="8196393at2759"/>
<dbReference type="AlphaFoldDB" id="A0A9P0DC40"/>
<accession>A0A9P0DC40</accession>
<evidence type="ECO:0000313" key="3">
    <source>
        <dbReference type="EMBL" id="CAH1114018.1"/>
    </source>
</evidence>
<keyword evidence="2" id="KW-0812">Transmembrane</keyword>
<proteinExistence type="predicted"/>
<keyword evidence="4" id="KW-1185">Reference proteome</keyword>
<sequence>MLRWLGPAKVTDASNGSTDLKNGKQKENITDDPLATIETGHKNQKSVYSVSRSVLLPRVSLKNSTLSTDSTAIGGGVNPLFLPSTTNASQKVPVCPAYPIRPARSREKSSSSGYGDSNTDSFQDTYQEHLKLMEEVGVLLERNPAFVKSIKIAARGVKSNKSVPFQSNSSLEGTLTTIPEGEDDLSVPRPIWPHQDKLLDQYDSIVDDALLLYTSLNYRPENVKPLDTCIDISVKDLLLEILNGINETLEGKNTTPPENMLKIIDSRIRLKLEALKVSTEEEMRRLCVNLTNCRKKNSVLRALSNSTSSGNSSKTSSSRIRTLSSETEEVYELPSRSSSSGFSDSLKEHQNVPVFVHDNLVSVPNIVRNALIYGTLCRAKAGNEGLLKKSKKIGTISKKTLMTAVNDDKPSVWEQYYGVKAVEEGDVRYPTKPTDVPLYPVGRPEADFTLDVPRSEHLLKRMKNDKKWRCRCRLLTSFFGLIFFLLSVMAVSLILTRGKRMFGSMV</sequence>
<organism evidence="3 4">
    <name type="scientific">Psylliodes chrysocephalus</name>
    <dbReference type="NCBI Taxonomy" id="3402493"/>
    <lineage>
        <taxon>Eukaryota</taxon>
        <taxon>Metazoa</taxon>
        <taxon>Ecdysozoa</taxon>
        <taxon>Arthropoda</taxon>
        <taxon>Hexapoda</taxon>
        <taxon>Insecta</taxon>
        <taxon>Pterygota</taxon>
        <taxon>Neoptera</taxon>
        <taxon>Endopterygota</taxon>
        <taxon>Coleoptera</taxon>
        <taxon>Polyphaga</taxon>
        <taxon>Cucujiformia</taxon>
        <taxon>Chrysomeloidea</taxon>
        <taxon>Chrysomelidae</taxon>
        <taxon>Galerucinae</taxon>
        <taxon>Alticini</taxon>
        <taxon>Psylliodes</taxon>
    </lineage>
</organism>
<dbReference type="EMBL" id="OV651820">
    <property type="protein sequence ID" value="CAH1114018.1"/>
    <property type="molecule type" value="Genomic_DNA"/>
</dbReference>
<keyword evidence="2" id="KW-1133">Transmembrane helix</keyword>
<evidence type="ECO:0000256" key="2">
    <source>
        <dbReference type="SAM" id="Phobius"/>
    </source>
</evidence>
<feature type="compositionally biased region" description="Polar residues" evidence="1">
    <location>
        <begin position="163"/>
        <end position="177"/>
    </location>
</feature>
<feature type="region of interest" description="Disordered" evidence="1">
    <location>
        <begin position="99"/>
        <end position="121"/>
    </location>
</feature>